<sequence>MLALRGLLSLFLLPMISIGAWAEAELPIPQGPVILEVSGKISQTNHGDEAHFDYAMLESLGMHEIATHTPWTEGLIRFEGPLAQDLLDAVGAQGSRLMIKGLDGYIAEVPASDFYRHEVILALSKNGERLRVRDRGPIIIVYPFDQKPELLTEEIRFRSVWQVMSIHVEGTTSTQRKEQHGANDRFYIVEC</sequence>
<dbReference type="Pfam" id="PF00174">
    <property type="entry name" value="Oxidored_molyb"/>
    <property type="match status" value="1"/>
</dbReference>
<dbReference type="Proteomes" id="UP000294489">
    <property type="component" value="Unassembled WGS sequence"/>
</dbReference>
<dbReference type="AlphaFoldDB" id="A0A4R8G898"/>
<dbReference type="InterPro" id="IPR000572">
    <property type="entry name" value="OxRdtase_Mopterin-bd_dom"/>
</dbReference>
<accession>A0A4R8G898</accession>
<organism evidence="3 4">
    <name type="scientific">Modicisalibacter xianhensis</name>
    <dbReference type="NCBI Taxonomy" id="442341"/>
    <lineage>
        <taxon>Bacteria</taxon>
        <taxon>Pseudomonadati</taxon>
        <taxon>Pseudomonadota</taxon>
        <taxon>Gammaproteobacteria</taxon>
        <taxon>Oceanospirillales</taxon>
        <taxon>Halomonadaceae</taxon>
        <taxon>Modicisalibacter</taxon>
    </lineage>
</organism>
<keyword evidence="1" id="KW-0732">Signal</keyword>
<feature type="chain" id="PRO_5020680702" description="Oxidoreductase molybdopterin-binding domain-containing protein" evidence="1">
    <location>
        <begin position="23"/>
        <end position="191"/>
    </location>
</feature>
<dbReference type="EMBL" id="SOEC01000001">
    <property type="protein sequence ID" value="TDX32898.1"/>
    <property type="molecule type" value="Genomic_DNA"/>
</dbReference>
<dbReference type="OrthoDB" id="9798763at2"/>
<dbReference type="InterPro" id="IPR036374">
    <property type="entry name" value="OxRdtase_Mopterin-bd_sf"/>
</dbReference>
<feature type="domain" description="Oxidoreductase molybdopterin-binding" evidence="2">
    <location>
        <begin position="66"/>
        <end position="143"/>
    </location>
</feature>
<comment type="caution">
    <text evidence="3">The sequence shown here is derived from an EMBL/GenBank/DDBJ whole genome shotgun (WGS) entry which is preliminary data.</text>
</comment>
<name>A0A4R8G898_9GAMM</name>
<gene>
    <name evidence="3" type="ORF">DFO67_101192</name>
</gene>
<evidence type="ECO:0000313" key="4">
    <source>
        <dbReference type="Proteomes" id="UP000294489"/>
    </source>
</evidence>
<evidence type="ECO:0000259" key="2">
    <source>
        <dbReference type="Pfam" id="PF00174"/>
    </source>
</evidence>
<dbReference type="SUPFAM" id="SSF56524">
    <property type="entry name" value="Oxidoreductase molybdopterin-binding domain"/>
    <property type="match status" value="1"/>
</dbReference>
<dbReference type="Gene3D" id="3.90.420.10">
    <property type="entry name" value="Oxidoreductase, molybdopterin-binding domain"/>
    <property type="match status" value="1"/>
</dbReference>
<reference evidence="3 4" key="1">
    <citation type="submission" date="2019-03" db="EMBL/GenBank/DDBJ databases">
        <title>Freshwater and sediment microbial communities from various areas in North America, analyzing microbe dynamics in response to fracking.</title>
        <authorList>
            <person name="Lamendella R."/>
        </authorList>
    </citation>
    <scope>NUCLEOTIDE SEQUENCE [LARGE SCALE GENOMIC DNA]</scope>
    <source>
        <strain evidence="3 4">6_TX</strain>
    </source>
</reference>
<evidence type="ECO:0000313" key="3">
    <source>
        <dbReference type="EMBL" id="TDX32898.1"/>
    </source>
</evidence>
<evidence type="ECO:0000256" key="1">
    <source>
        <dbReference type="SAM" id="SignalP"/>
    </source>
</evidence>
<proteinExistence type="predicted"/>
<feature type="signal peptide" evidence="1">
    <location>
        <begin position="1"/>
        <end position="22"/>
    </location>
</feature>
<protein>
    <recommendedName>
        <fullName evidence="2">Oxidoreductase molybdopterin-binding domain-containing protein</fullName>
    </recommendedName>
</protein>
<dbReference type="RefSeq" id="WP_134015104.1">
    <property type="nucleotide sequence ID" value="NZ_SOEC01000001.1"/>
</dbReference>